<keyword evidence="2" id="KW-1185">Reference proteome</keyword>
<dbReference type="Proteomes" id="UP001172680">
    <property type="component" value="Unassembled WGS sequence"/>
</dbReference>
<proteinExistence type="predicted"/>
<evidence type="ECO:0000313" key="2">
    <source>
        <dbReference type="Proteomes" id="UP001172680"/>
    </source>
</evidence>
<reference evidence="1" key="1">
    <citation type="submission" date="2022-10" db="EMBL/GenBank/DDBJ databases">
        <title>Culturing micro-colonial fungi from biological soil crusts in the Mojave desert and describing Neophaeococcomyces mojavensis, and introducing the new genera and species Taxawa tesnikishii.</title>
        <authorList>
            <person name="Kurbessoian T."/>
            <person name="Stajich J.E."/>
        </authorList>
    </citation>
    <scope>NUCLEOTIDE SEQUENCE</scope>
    <source>
        <strain evidence="1">JES_115</strain>
    </source>
</reference>
<gene>
    <name evidence="1" type="primary">BRF1</name>
    <name evidence="1" type="ORF">H2199_003005</name>
</gene>
<comment type="caution">
    <text evidence="1">The sequence shown here is derived from an EMBL/GenBank/DDBJ whole genome shotgun (WGS) entry which is preliminary data.</text>
</comment>
<sequence length="843" mass="93224">MSTVRPRAPVRDRQPTQKEPTKPQKLSSIAASSAPAAHSTKRKKQCCSNPDPVEEDGQLVCGNCAKLLEESNVVSEVTFGETSGGAAVVQGAHVGEGQRYAKTMGTGLRGLGGESRGQGEANGLSEIRRLAAVLSINDPIPTQAHRIYQLALNGNFTTGRRPRSVAAVCLYIACRKQPRNKVLLMDFAEKIQVNVYKLGELFRDLQKCLFMQNEKKAGDVPIIDVEELIKKYARKLEFGNMEREVVNDAARILKRMNRDWMVTGRHPAGLCGACIILAAGMNNFRRTVREVVYTVKVADMTIRSRIDEFQRTQSAGLTVKQFQEYGERLKTNIEPPAVYKRREREEREKKRKRVLELGDEPEMEPESEEQTAAGATDASSAAPREPRRDKDGFVIPELPIDPTLLAAANSAHSELEASEASEQIEAPKKKRGRPPGPATKKRKTAPEVPELTEEDLLAEAELETEMNQIITSEDAVNNMEEAKLLKYKEQSAALANQLRTDTANMEEDIDNTEFDDDPEIANCILSDVEMRIKERIWVTHNEDWLRAQQRKNLKKRLDEASGKNKKVKEKKPREFHPAGDPNIVAGETPPESPAEATERMLKKRGARGYSRFINYERLKEMDTTTKEPGKSPQTSSQESRAASQSPAPSVASVATSVSSRASSRRPSLAGWQRASMSPAPSQASSAAGGTPRQRLPRLADFAYKRTPPASQATQAQPARASPSPFAAQIGQLRRPSASPAPFPRPQAPVSPPATQAVQVPQPTQVVRPPNSQTQPIEIEEDPPEEEEELSDEEEEEVDEDAEIHKALGADESMWGVGQDQDQDEDEFGAITQDYDDEGGEEYD</sequence>
<accession>A0ACC2ZDX2</accession>
<protein>
    <submittedName>
        <fullName evidence="1">Transcription factor TFIIIB subunit brf1</fullName>
    </submittedName>
</protein>
<dbReference type="EMBL" id="JAPDRP010000007">
    <property type="protein sequence ID" value="KAJ9645962.1"/>
    <property type="molecule type" value="Genomic_DNA"/>
</dbReference>
<organism evidence="1 2">
    <name type="scientific">Coniosporium tulheliwenetii</name>
    <dbReference type="NCBI Taxonomy" id="3383036"/>
    <lineage>
        <taxon>Eukaryota</taxon>
        <taxon>Fungi</taxon>
        <taxon>Dikarya</taxon>
        <taxon>Ascomycota</taxon>
        <taxon>Pezizomycotina</taxon>
        <taxon>Dothideomycetes</taxon>
        <taxon>Dothideomycetes incertae sedis</taxon>
        <taxon>Coniosporium</taxon>
    </lineage>
</organism>
<name>A0ACC2ZDX2_9PEZI</name>
<evidence type="ECO:0000313" key="1">
    <source>
        <dbReference type="EMBL" id="KAJ9645962.1"/>
    </source>
</evidence>